<accession>A0A9Y2MYD1</accession>
<evidence type="ECO:0000256" key="1">
    <source>
        <dbReference type="SAM" id="Coils"/>
    </source>
</evidence>
<dbReference type="PANTHER" id="PTHR34293:SF1">
    <property type="entry name" value="HTH-TYPE TRANSCRIPTIONAL REGULATOR TRMBL2"/>
    <property type="match status" value="1"/>
</dbReference>
<proteinExistence type="predicted"/>
<dbReference type="RefSeq" id="WP_285973902.1">
    <property type="nucleotide sequence ID" value="NZ_CP127294.1"/>
</dbReference>
<dbReference type="InterPro" id="IPR000792">
    <property type="entry name" value="Tscrpt_reg_LuxR_C"/>
</dbReference>
<dbReference type="EMBL" id="CP127294">
    <property type="protein sequence ID" value="WIX83351.1"/>
    <property type="molecule type" value="Genomic_DNA"/>
</dbReference>
<dbReference type="Pfam" id="PF01978">
    <property type="entry name" value="TrmB"/>
    <property type="match status" value="1"/>
</dbReference>
<dbReference type="Pfam" id="PF00196">
    <property type="entry name" value="GerE"/>
    <property type="match status" value="1"/>
</dbReference>
<dbReference type="InterPro" id="IPR036388">
    <property type="entry name" value="WH-like_DNA-bd_sf"/>
</dbReference>
<evidence type="ECO:0000313" key="3">
    <source>
        <dbReference type="EMBL" id="WIX83351.1"/>
    </source>
</evidence>
<evidence type="ECO:0000259" key="2">
    <source>
        <dbReference type="SMART" id="SM00421"/>
    </source>
</evidence>
<dbReference type="Gene3D" id="1.10.10.10">
    <property type="entry name" value="Winged helix-like DNA-binding domain superfamily/Winged helix DNA-binding domain"/>
    <property type="match status" value="2"/>
</dbReference>
<dbReference type="AlphaFoldDB" id="A0A9Y2MYD1"/>
<dbReference type="InterPro" id="IPR002831">
    <property type="entry name" value="Tscrpt_reg_TrmB_N"/>
</dbReference>
<dbReference type="PANTHER" id="PTHR34293">
    <property type="entry name" value="HTH-TYPE TRANSCRIPTIONAL REGULATOR TRMBL2"/>
    <property type="match status" value="1"/>
</dbReference>
<dbReference type="InterPro" id="IPR016032">
    <property type="entry name" value="Sig_transdc_resp-reg_C-effctor"/>
</dbReference>
<evidence type="ECO:0000313" key="4">
    <source>
        <dbReference type="Proteomes" id="UP001236014"/>
    </source>
</evidence>
<gene>
    <name evidence="3" type="ORF">QRX50_22630</name>
</gene>
<dbReference type="SUPFAM" id="SSF46785">
    <property type="entry name" value="Winged helix' DNA-binding domain"/>
    <property type="match status" value="1"/>
</dbReference>
<dbReference type="GO" id="GO:0006355">
    <property type="term" value="P:regulation of DNA-templated transcription"/>
    <property type="evidence" value="ECO:0007669"/>
    <property type="project" value="InterPro"/>
</dbReference>
<dbReference type="InterPro" id="IPR036390">
    <property type="entry name" value="WH_DNA-bd_sf"/>
</dbReference>
<dbReference type="Proteomes" id="UP001236014">
    <property type="component" value="Chromosome"/>
</dbReference>
<dbReference type="PRINTS" id="PR00038">
    <property type="entry name" value="HTHLUXR"/>
</dbReference>
<dbReference type="GO" id="GO:0003677">
    <property type="term" value="F:DNA binding"/>
    <property type="evidence" value="ECO:0007669"/>
    <property type="project" value="InterPro"/>
</dbReference>
<keyword evidence="1" id="KW-0175">Coiled coil</keyword>
<feature type="coiled-coil region" evidence="1">
    <location>
        <begin position="73"/>
        <end position="100"/>
    </location>
</feature>
<organism evidence="3 4">
    <name type="scientific">Amycolatopsis carbonis</name>
    <dbReference type="NCBI Taxonomy" id="715471"/>
    <lineage>
        <taxon>Bacteria</taxon>
        <taxon>Bacillati</taxon>
        <taxon>Actinomycetota</taxon>
        <taxon>Actinomycetes</taxon>
        <taxon>Pseudonocardiales</taxon>
        <taxon>Pseudonocardiaceae</taxon>
        <taxon>Amycolatopsis</taxon>
    </lineage>
</organism>
<name>A0A9Y2MYD1_9PSEU</name>
<keyword evidence="4" id="KW-1185">Reference proteome</keyword>
<dbReference type="SMART" id="SM00421">
    <property type="entry name" value="HTH_LUXR"/>
    <property type="match status" value="1"/>
</dbReference>
<dbReference type="KEGG" id="acab:QRX50_22630"/>
<reference evidence="3 4" key="1">
    <citation type="submission" date="2023-06" db="EMBL/GenBank/DDBJ databases">
        <authorList>
            <person name="Oyuntsetseg B."/>
            <person name="Kim S.B."/>
        </authorList>
    </citation>
    <scope>NUCLEOTIDE SEQUENCE [LARGE SCALE GENOMIC DNA]</scope>
    <source>
        <strain evidence="3 4">2-15</strain>
    </source>
</reference>
<dbReference type="InterPro" id="IPR051797">
    <property type="entry name" value="TrmB-like"/>
</dbReference>
<dbReference type="SUPFAM" id="SSF46894">
    <property type="entry name" value="C-terminal effector domain of the bipartite response regulators"/>
    <property type="match status" value="1"/>
</dbReference>
<protein>
    <submittedName>
        <fullName evidence="3">Helix-turn-helix domain-containing protein</fullName>
    </submittedName>
</protein>
<feature type="domain" description="HTH luxR-type" evidence="2">
    <location>
        <begin position="255"/>
        <end position="312"/>
    </location>
</feature>
<sequence length="320" mass="34836">MLEALGLTADEERVFRVLVGGYRATAGEVAARLGLAVAEVERVLGSLVAKRLVSRTGEHYVPAPPDVSLGPLLRHGQSELERARSAVTELAEQYRDSARRRDSSRLVEVVTGAEAIRQQALSLQRDAREEVLWFCREAPIAMPAAENDEEFRALARGVRFRVLYETALLEEPGAIAGLAEGIRLGERARTIAKLPVRLAVADRALALCPLADDEATGEPTAALVLGSSLVTGLVALFESYWERASPLRIDGVLADAPLSAEERRLLSLLVGGVSDKSIAKHLGVSHRTVQRRLQDLMQRADAQSRMQLAWQVAKLGWLDG</sequence>